<reference evidence="1" key="1">
    <citation type="submission" date="2021-05" db="EMBL/GenBank/DDBJ databases">
        <authorList>
            <person name="Scholz U."/>
            <person name="Mascher M."/>
            <person name="Fiebig A."/>
        </authorList>
    </citation>
    <scope>NUCLEOTIDE SEQUENCE [LARGE SCALE GENOMIC DNA]</scope>
</reference>
<organism evidence="1 2">
    <name type="scientific">Avena sativa</name>
    <name type="common">Oat</name>
    <dbReference type="NCBI Taxonomy" id="4498"/>
    <lineage>
        <taxon>Eukaryota</taxon>
        <taxon>Viridiplantae</taxon>
        <taxon>Streptophyta</taxon>
        <taxon>Embryophyta</taxon>
        <taxon>Tracheophyta</taxon>
        <taxon>Spermatophyta</taxon>
        <taxon>Magnoliopsida</taxon>
        <taxon>Liliopsida</taxon>
        <taxon>Poales</taxon>
        <taxon>Poaceae</taxon>
        <taxon>BOP clade</taxon>
        <taxon>Pooideae</taxon>
        <taxon>Poodae</taxon>
        <taxon>Poeae</taxon>
        <taxon>Poeae Chloroplast Group 1 (Aveneae type)</taxon>
        <taxon>Aveninae</taxon>
        <taxon>Avena</taxon>
    </lineage>
</organism>
<sequence length="397" mass="44911">MSGGDPFGALRDDLVLHVLSFLPSRDAVKSSVFSRRWRDLWRSTPAVRVRGHDDGFCRFVNSLLLQRDGNSPLREFEIETDLSIGGGGEDSDYEDEDCSREIHPYVDQWIRRAVVTCRAASLTARFPDEDTLWSPRQRRPFASPHLTTMHLDGVRLADGLIDFSCCPALLHLSLTACRLDAGAFVSPSLERLSIIDCDIIQIGRNAGGRSRMGIYTPSLRYLQLSDNVAQGFPKAPSLESMPWLKNASIQLTGYLACNPPQEILLRDLKWCPTFTKLKTLILNEWCVYAEVTAFVCLLRHTPGLENLILQLPFKNLPKLDVKVDENHTTSEQPFLTLEHLKAVEIKNCRPSYYFSKRLVFFTKSVEQIMKLFSDWGIPSSKISINYKQPEGQPSTCT</sequence>
<reference evidence="1" key="2">
    <citation type="submission" date="2025-09" db="UniProtKB">
        <authorList>
            <consortium name="EnsemblPlants"/>
        </authorList>
    </citation>
    <scope>IDENTIFICATION</scope>
</reference>
<proteinExistence type="predicted"/>
<keyword evidence="2" id="KW-1185">Reference proteome</keyword>
<evidence type="ECO:0000313" key="1">
    <source>
        <dbReference type="EnsemblPlants" id="AVESA.00010b.r2.7DG1366980.1.CDS"/>
    </source>
</evidence>
<name>A0ACD6AG52_AVESA</name>
<dbReference type="Proteomes" id="UP001732700">
    <property type="component" value="Chromosome 7D"/>
</dbReference>
<accession>A0ACD6AG52</accession>
<protein>
    <submittedName>
        <fullName evidence="1">Uncharacterized protein</fullName>
    </submittedName>
</protein>
<evidence type="ECO:0000313" key="2">
    <source>
        <dbReference type="Proteomes" id="UP001732700"/>
    </source>
</evidence>
<dbReference type="EnsemblPlants" id="AVESA.00010b.r2.7DG1366980.1">
    <property type="protein sequence ID" value="AVESA.00010b.r2.7DG1366980.1.CDS"/>
    <property type="gene ID" value="AVESA.00010b.r2.7DG1366980"/>
</dbReference>